<proteinExistence type="predicted"/>
<dbReference type="AlphaFoldDB" id="A0AAV7URN1"/>
<evidence type="ECO:0000256" key="1">
    <source>
        <dbReference type="SAM" id="MobiDB-lite"/>
    </source>
</evidence>
<dbReference type="Proteomes" id="UP001066276">
    <property type="component" value="Chromosome 2_2"/>
</dbReference>
<accession>A0AAV7URN1</accession>
<evidence type="ECO:0000313" key="3">
    <source>
        <dbReference type="Proteomes" id="UP001066276"/>
    </source>
</evidence>
<comment type="caution">
    <text evidence="2">The sequence shown here is derived from an EMBL/GenBank/DDBJ whole genome shotgun (WGS) entry which is preliminary data.</text>
</comment>
<gene>
    <name evidence="2" type="ORF">NDU88_000430</name>
</gene>
<name>A0AAV7URN1_PLEWA</name>
<keyword evidence="3" id="KW-1185">Reference proteome</keyword>
<feature type="compositionally biased region" description="Low complexity" evidence="1">
    <location>
        <begin position="48"/>
        <end position="57"/>
    </location>
</feature>
<organism evidence="2 3">
    <name type="scientific">Pleurodeles waltl</name>
    <name type="common">Iberian ribbed newt</name>
    <dbReference type="NCBI Taxonomy" id="8319"/>
    <lineage>
        <taxon>Eukaryota</taxon>
        <taxon>Metazoa</taxon>
        <taxon>Chordata</taxon>
        <taxon>Craniata</taxon>
        <taxon>Vertebrata</taxon>
        <taxon>Euteleostomi</taxon>
        <taxon>Amphibia</taxon>
        <taxon>Batrachia</taxon>
        <taxon>Caudata</taxon>
        <taxon>Salamandroidea</taxon>
        <taxon>Salamandridae</taxon>
        <taxon>Pleurodelinae</taxon>
        <taxon>Pleurodeles</taxon>
    </lineage>
</organism>
<evidence type="ECO:0000313" key="2">
    <source>
        <dbReference type="EMBL" id="KAJ1191114.1"/>
    </source>
</evidence>
<reference evidence="2" key="1">
    <citation type="journal article" date="2022" name="bioRxiv">
        <title>Sequencing and chromosome-scale assembly of the giantPleurodeles waltlgenome.</title>
        <authorList>
            <person name="Brown T."/>
            <person name="Elewa A."/>
            <person name="Iarovenko S."/>
            <person name="Subramanian E."/>
            <person name="Araus A.J."/>
            <person name="Petzold A."/>
            <person name="Susuki M."/>
            <person name="Suzuki K.-i.T."/>
            <person name="Hayashi T."/>
            <person name="Toyoda A."/>
            <person name="Oliveira C."/>
            <person name="Osipova E."/>
            <person name="Leigh N.D."/>
            <person name="Simon A."/>
            <person name="Yun M.H."/>
        </authorList>
    </citation>
    <scope>NUCLEOTIDE SEQUENCE</scope>
    <source>
        <strain evidence="2">20211129_DDA</strain>
        <tissue evidence="2">Liver</tissue>
    </source>
</reference>
<feature type="region of interest" description="Disordered" evidence="1">
    <location>
        <begin position="1"/>
        <end position="58"/>
    </location>
</feature>
<protein>
    <submittedName>
        <fullName evidence="2">Uncharacterized protein</fullName>
    </submittedName>
</protein>
<sequence>MPGTDPLGPGAASPRGAWGPGMPGTDPLGPGAASPRGAWGPGMPGTDPLGPGAASPRGAGGMGCLAQIPWVRGARLPEVRGGMGCLAQIPWVRGPRLPEVLGGLGCLAQIPWGRGPRVTLAPIPSHSLDPSDSHTPLPRAVPSPAAALHNCGESLTLKLFPLNRNRVNPISFPSVELLINQPRSRRSNECDGLEAPRHPCDKERVSRVRIHVMCVQSRSECTIGEL</sequence>
<dbReference type="EMBL" id="JANPWB010000004">
    <property type="protein sequence ID" value="KAJ1191114.1"/>
    <property type="molecule type" value="Genomic_DNA"/>
</dbReference>